<comment type="caution">
    <text evidence="1">The sequence shown here is derived from an EMBL/GenBank/DDBJ whole genome shotgun (WGS) entry which is preliminary data.</text>
</comment>
<organism evidence="1 2">
    <name type="scientific">Sporosarcina saromensis</name>
    <dbReference type="NCBI Taxonomy" id="359365"/>
    <lineage>
        <taxon>Bacteria</taxon>
        <taxon>Bacillati</taxon>
        <taxon>Bacillota</taxon>
        <taxon>Bacilli</taxon>
        <taxon>Bacillales</taxon>
        <taxon>Caryophanaceae</taxon>
        <taxon>Sporosarcina</taxon>
    </lineage>
</organism>
<accession>A0ABU4G961</accession>
<gene>
    <name evidence="1" type="ORF">QT711_09600</name>
</gene>
<evidence type="ECO:0000313" key="2">
    <source>
        <dbReference type="Proteomes" id="UP001282284"/>
    </source>
</evidence>
<evidence type="ECO:0008006" key="3">
    <source>
        <dbReference type="Google" id="ProtNLM"/>
    </source>
</evidence>
<reference evidence="1 2" key="1">
    <citation type="submission" date="2023-06" db="EMBL/GenBank/DDBJ databases">
        <title>Sporosarcina sp. nov., isolated from Korean traditional fermented seafood 'Jeotgal'.</title>
        <authorList>
            <person name="Yang A.I."/>
            <person name="Shin N.-R."/>
        </authorList>
    </citation>
    <scope>NUCLEOTIDE SEQUENCE [LARGE SCALE GENOMIC DNA]</scope>
    <source>
        <strain evidence="1 2">KCTC13119</strain>
    </source>
</reference>
<sequence>MKKFLTIAMCVIIVGLVINQMFNKDIWDENRELLKENVLATETTEEPVSLSSLTPFDWDRVYSIDPYASKEEIYDVVGYKWDNVEQTLSEGMNQLVFMKEDKVVCYVYGYPENNGFGIYFEGAETEGRATVLHKEDDVLFKRHTFDDTVVYMQVE</sequence>
<dbReference type="EMBL" id="JAUBDI010000007">
    <property type="protein sequence ID" value="MDW0113441.1"/>
    <property type="molecule type" value="Genomic_DNA"/>
</dbReference>
<dbReference type="RefSeq" id="WP_317943771.1">
    <property type="nucleotide sequence ID" value="NZ_JAUBDI010000007.1"/>
</dbReference>
<name>A0ABU4G961_9BACL</name>
<evidence type="ECO:0000313" key="1">
    <source>
        <dbReference type="EMBL" id="MDW0113441.1"/>
    </source>
</evidence>
<keyword evidence="2" id="KW-1185">Reference proteome</keyword>
<proteinExistence type="predicted"/>
<dbReference type="Proteomes" id="UP001282284">
    <property type="component" value="Unassembled WGS sequence"/>
</dbReference>
<protein>
    <recommendedName>
        <fullName evidence="3">Lipoprotein</fullName>
    </recommendedName>
</protein>